<dbReference type="PANTHER" id="PTHR33112:SF10">
    <property type="entry name" value="TOL"/>
    <property type="match status" value="1"/>
</dbReference>
<reference evidence="2" key="1">
    <citation type="journal article" date="2020" name="Stud. Mycol.">
        <title>101 Dothideomycetes genomes: a test case for predicting lifestyles and emergence of pathogens.</title>
        <authorList>
            <person name="Haridas S."/>
            <person name="Albert R."/>
            <person name="Binder M."/>
            <person name="Bloem J."/>
            <person name="Labutti K."/>
            <person name="Salamov A."/>
            <person name="Andreopoulos B."/>
            <person name="Baker S."/>
            <person name="Barry K."/>
            <person name="Bills G."/>
            <person name="Bluhm B."/>
            <person name="Cannon C."/>
            <person name="Castanera R."/>
            <person name="Culley D."/>
            <person name="Daum C."/>
            <person name="Ezra D."/>
            <person name="Gonzalez J."/>
            <person name="Henrissat B."/>
            <person name="Kuo A."/>
            <person name="Liang C."/>
            <person name="Lipzen A."/>
            <person name="Lutzoni F."/>
            <person name="Magnuson J."/>
            <person name="Mondo S."/>
            <person name="Nolan M."/>
            <person name="Ohm R."/>
            <person name="Pangilinan J."/>
            <person name="Park H.-J."/>
            <person name="Ramirez L."/>
            <person name="Alfaro M."/>
            <person name="Sun H."/>
            <person name="Tritt A."/>
            <person name="Yoshinaga Y."/>
            <person name="Zwiers L.-H."/>
            <person name="Turgeon B."/>
            <person name="Goodwin S."/>
            <person name="Spatafora J."/>
            <person name="Crous P."/>
            <person name="Grigoriev I."/>
        </authorList>
    </citation>
    <scope>NUCLEOTIDE SEQUENCE</scope>
    <source>
        <strain evidence="2">CBS 113818</strain>
    </source>
</reference>
<evidence type="ECO:0000313" key="2">
    <source>
        <dbReference type="EMBL" id="KAF2823095.1"/>
    </source>
</evidence>
<dbReference type="EMBL" id="MU006233">
    <property type="protein sequence ID" value="KAF2823095.1"/>
    <property type="molecule type" value="Genomic_DNA"/>
</dbReference>
<feature type="domain" description="Heterokaryon incompatibility" evidence="1">
    <location>
        <begin position="156"/>
        <end position="252"/>
    </location>
</feature>
<dbReference type="AlphaFoldDB" id="A0A6A6ZS38"/>
<protein>
    <submittedName>
        <fullName evidence="2">HET-domain-containing protein</fullName>
    </submittedName>
</protein>
<dbReference type="Proteomes" id="UP000799424">
    <property type="component" value="Unassembled WGS sequence"/>
</dbReference>
<dbReference type="OrthoDB" id="2958217at2759"/>
<proteinExistence type="predicted"/>
<evidence type="ECO:0000313" key="3">
    <source>
        <dbReference type="Proteomes" id="UP000799424"/>
    </source>
</evidence>
<sequence>MRHQLQNVPRPDTMIARTQFLLFPDSKILRSPPLIYQSPSDDTGNLGMNGWGIMEFFPVAISKFGPLINVRSRGHKRDNPLLSCSVRPEVPQLTDDEFCFVQVKNWLRTCAQTHSSCGKARSGLSEWLPTRLIDVREKPRLIITGSTIIESNEAWYVNLSYRWLQGSSMVLRRSNMDDLQKEIPLSQLTPVFRDSIYAARRLGCRYIWIDALCIIQDNPEDWAVEASRMGLVYQAAYCNFGASAASHHSLDEAGTKSSVGPQRTSKDGGPSVGLFVSRICDKNSMVSISVVRKHYHRRYFGIHKDLRPNLTRDSLMGRGRIFQERLTSVRSIYFGDQTTWECPSLLANESFPGGLDDFTELLSLPMLWDPEHPQCLINLLQQHRPYAELSVRAPEIHQA</sequence>
<keyword evidence="3" id="KW-1185">Reference proteome</keyword>
<dbReference type="PANTHER" id="PTHR33112">
    <property type="entry name" value="DOMAIN PROTEIN, PUTATIVE-RELATED"/>
    <property type="match status" value="1"/>
</dbReference>
<evidence type="ECO:0000259" key="1">
    <source>
        <dbReference type="Pfam" id="PF06985"/>
    </source>
</evidence>
<gene>
    <name evidence="2" type="ORF">CC86DRAFT_76024</name>
</gene>
<name>A0A6A6ZS38_9PLEO</name>
<organism evidence="2 3">
    <name type="scientific">Ophiobolus disseminans</name>
    <dbReference type="NCBI Taxonomy" id="1469910"/>
    <lineage>
        <taxon>Eukaryota</taxon>
        <taxon>Fungi</taxon>
        <taxon>Dikarya</taxon>
        <taxon>Ascomycota</taxon>
        <taxon>Pezizomycotina</taxon>
        <taxon>Dothideomycetes</taxon>
        <taxon>Pleosporomycetidae</taxon>
        <taxon>Pleosporales</taxon>
        <taxon>Pleosporineae</taxon>
        <taxon>Phaeosphaeriaceae</taxon>
        <taxon>Ophiobolus</taxon>
    </lineage>
</organism>
<dbReference type="Pfam" id="PF06985">
    <property type="entry name" value="HET"/>
    <property type="match status" value="1"/>
</dbReference>
<dbReference type="InterPro" id="IPR010730">
    <property type="entry name" value="HET"/>
</dbReference>
<accession>A0A6A6ZS38</accession>